<dbReference type="STRING" id="1795632.TH606_05460"/>
<sequence length="698" mass="78941">MGEKRTVYSICGMCSVRCPIAVEVEDNEVLWISGNPHDQGIKTGICAKGIAGRTLLKDTERPLSPLIRDGERGSGKWRSVSWDEALDYVAEKLKKIIDEHGGRAVLLSDRGGPFGEYRKAFLKAIGSPNYCNHDVTCAVSVNHAALSLFGFGRKTLNYDYKNAKHIVLYGRNIMESIKIKTTKAVLDALDKGAKLTYIDPRYSVTASKATRWWKIRPGTDYALNLALIHIIIKENLYDKEFVSRWVDGFEHLANFVEPYTPEWAEKETGIPAYEMYEFCQEVAKDAPHVIFHPGWMRARYLQAFWEIRTTYILNILLGAIEVPGGLFFMKGPGDTGKKGLNSIGENLPKVEEKRADGVGWKYPHINKGPGLLHRAFEAIKTGDPYPLKAYIVHRHDPLTGLPDPEAQVEIFKNLDLLVVIDVNWSETSKYADVILPECTYLERSDLIATQKGLKPGFRIRTAAIEPQYDTKPGWWIYLQLAKRLGKGEHFPYETIEDLWQKQLDGTGVSVEDIQKKGFISLTDKPIWYDRLEKLPFKTASGKIEIIAKKWEEAGIPSLKPYESPEKPPAGKFRLLFGRCAWQTHGMWQNNPALHPYLKENVLWINDRVAKEMGLKTGDTVIVRNGTYEKKIKIFATDLIHPEAVYMLHGFGRTVPQQTRAYQKGVADQRLEIGLLDVYDPAGGANALCECFIEVEPVK</sequence>
<keyword evidence="12" id="KW-1185">Reference proteome</keyword>
<dbReference type="PANTHER" id="PTHR43742">
    <property type="entry name" value="TRIMETHYLAMINE-N-OXIDE REDUCTASE"/>
    <property type="match status" value="1"/>
</dbReference>
<dbReference type="CDD" id="cd02755">
    <property type="entry name" value="MopB_Thiosulfate-R-like"/>
    <property type="match status" value="1"/>
</dbReference>
<evidence type="ECO:0000256" key="4">
    <source>
        <dbReference type="ARBA" id="ARBA00022505"/>
    </source>
</evidence>
<dbReference type="InterPro" id="IPR006656">
    <property type="entry name" value="Mopterin_OxRdtase"/>
</dbReference>
<evidence type="ECO:0000256" key="6">
    <source>
        <dbReference type="ARBA" id="ARBA00022729"/>
    </source>
</evidence>
<dbReference type="GO" id="GO:0051539">
    <property type="term" value="F:4 iron, 4 sulfur cluster binding"/>
    <property type="evidence" value="ECO:0007669"/>
    <property type="project" value="UniProtKB-KW"/>
</dbReference>
<keyword evidence="5" id="KW-0479">Metal-binding</keyword>
<dbReference type="Gene3D" id="3.40.228.10">
    <property type="entry name" value="Dimethylsulfoxide Reductase, domain 2"/>
    <property type="match status" value="1"/>
</dbReference>
<proteinExistence type="inferred from homology"/>
<dbReference type="PANTHER" id="PTHR43742:SF9">
    <property type="entry name" value="TETRATHIONATE REDUCTASE SUBUNIT A"/>
    <property type="match status" value="1"/>
</dbReference>
<comment type="cofactor">
    <cofactor evidence="1">
        <name>Mo-bis(molybdopterin guanine dinucleotide)</name>
        <dbReference type="ChEBI" id="CHEBI:60539"/>
    </cofactor>
</comment>
<reference evidence="11 12" key="1">
    <citation type="submission" date="2016-02" db="EMBL/GenBank/DDBJ databases">
        <title>Draft genome sequence of Thermodesulfatator sp. S606.</title>
        <authorList>
            <person name="Lai Q."/>
            <person name="Cao J."/>
            <person name="Dupont S."/>
            <person name="Shao Z."/>
            <person name="Jebbar M."/>
            <person name="Alain K."/>
        </authorList>
    </citation>
    <scope>NUCLEOTIDE SEQUENCE [LARGE SCALE GENOMIC DNA]</scope>
    <source>
        <strain evidence="11 12">S606</strain>
    </source>
</reference>
<comment type="similarity">
    <text evidence="2">Belongs to the prokaryotic molybdopterin-containing oxidoreductase family.</text>
</comment>
<dbReference type="InterPro" id="IPR050612">
    <property type="entry name" value="Prok_Mopterin_Oxidored"/>
</dbReference>
<dbReference type="GO" id="GO:0043546">
    <property type="term" value="F:molybdopterin cofactor binding"/>
    <property type="evidence" value="ECO:0007669"/>
    <property type="project" value="InterPro"/>
</dbReference>
<accession>A0A177E753</accession>
<dbReference type="EMBL" id="LSFI01000021">
    <property type="protein sequence ID" value="OAG27725.1"/>
    <property type="molecule type" value="Genomic_DNA"/>
</dbReference>
<dbReference type="GO" id="GO:0046872">
    <property type="term" value="F:metal ion binding"/>
    <property type="evidence" value="ECO:0007669"/>
    <property type="project" value="UniProtKB-KW"/>
</dbReference>
<dbReference type="OrthoDB" id="9792592at2"/>
<dbReference type="GO" id="GO:0016491">
    <property type="term" value="F:oxidoreductase activity"/>
    <property type="evidence" value="ECO:0007669"/>
    <property type="project" value="UniProtKB-KW"/>
</dbReference>
<keyword evidence="6" id="KW-0732">Signal</keyword>
<evidence type="ECO:0000313" key="11">
    <source>
        <dbReference type="EMBL" id="OAG27725.1"/>
    </source>
</evidence>
<dbReference type="InterPro" id="IPR006657">
    <property type="entry name" value="MoPterin_dinucl-bd_dom"/>
</dbReference>
<dbReference type="AlphaFoldDB" id="A0A177E753"/>
<keyword evidence="8" id="KW-0408">Iron</keyword>
<name>A0A177E753_9BACT</name>
<dbReference type="SMART" id="SM00926">
    <property type="entry name" value="Molybdop_Fe4S4"/>
    <property type="match status" value="1"/>
</dbReference>
<evidence type="ECO:0000256" key="2">
    <source>
        <dbReference type="ARBA" id="ARBA00010312"/>
    </source>
</evidence>
<dbReference type="PROSITE" id="PS51669">
    <property type="entry name" value="4FE4S_MOW_BIS_MGD"/>
    <property type="match status" value="1"/>
</dbReference>
<evidence type="ECO:0000256" key="9">
    <source>
        <dbReference type="ARBA" id="ARBA00023014"/>
    </source>
</evidence>
<protein>
    <submittedName>
        <fullName evidence="11">Thiosulfate reductase</fullName>
    </submittedName>
</protein>
<dbReference type="Pfam" id="PF00384">
    <property type="entry name" value="Molybdopterin"/>
    <property type="match status" value="1"/>
</dbReference>
<feature type="domain" description="4Fe-4S Mo/W bis-MGD-type" evidence="10">
    <location>
        <begin position="4"/>
        <end position="60"/>
    </location>
</feature>
<dbReference type="Gene3D" id="2.40.40.20">
    <property type="match status" value="1"/>
</dbReference>
<organism evidence="11 12">
    <name type="scientific">Thermodesulfatator autotrophicus</name>
    <dbReference type="NCBI Taxonomy" id="1795632"/>
    <lineage>
        <taxon>Bacteria</taxon>
        <taxon>Pseudomonadati</taxon>
        <taxon>Thermodesulfobacteriota</taxon>
        <taxon>Thermodesulfobacteria</taxon>
        <taxon>Thermodesulfobacteriales</taxon>
        <taxon>Thermodesulfatatoraceae</taxon>
        <taxon>Thermodesulfatator</taxon>
    </lineage>
</organism>
<dbReference type="InterPro" id="IPR006655">
    <property type="entry name" value="Mopterin_OxRdtase_prok_CS"/>
</dbReference>
<dbReference type="SUPFAM" id="SSF50692">
    <property type="entry name" value="ADC-like"/>
    <property type="match status" value="1"/>
</dbReference>
<evidence type="ECO:0000256" key="5">
    <source>
        <dbReference type="ARBA" id="ARBA00022723"/>
    </source>
</evidence>
<dbReference type="Gene3D" id="3.30.2070.10">
    <property type="entry name" value="Formate dehydrogenase/DMSO reductase"/>
    <property type="match status" value="1"/>
</dbReference>
<dbReference type="InterPro" id="IPR009010">
    <property type="entry name" value="Asp_de-COase-like_dom_sf"/>
</dbReference>
<keyword evidence="3" id="KW-0004">4Fe-4S</keyword>
<evidence type="ECO:0000259" key="10">
    <source>
        <dbReference type="PROSITE" id="PS51669"/>
    </source>
</evidence>
<dbReference type="PROSITE" id="PS00490">
    <property type="entry name" value="MOLYBDOPTERIN_PROK_2"/>
    <property type="match status" value="1"/>
</dbReference>
<evidence type="ECO:0000256" key="8">
    <source>
        <dbReference type="ARBA" id="ARBA00023004"/>
    </source>
</evidence>
<evidence type="ECO:0000256" key="1">
    <source>
        <dbReference type="ARBA" id="ARBA00001942"/>
    </source>
</evidence>
<dbReference type="Pfam" id="PF01568">
    <property type="entry name" value="Molydop_binding"/>
    <property type="match status" value="1"/>
</dbReference>
<evidence type="ECO:0000313" key="12">
    <source>
        <dbReference type="Proteomes" id="UP000076964"/>
    </source>
</evidence>
<evidence type="ECO:0000256" key="3">
    <source>
        <dbReference type="ARBA" id="ARBA00022485"/>
    </source>
</evidence>
<keyword evidence="7" id="KW-0560">Oxidoreductase</keyword>
<comment type="caution">
    <text evidence="11">The sequence shown here is derived from an EMBL/GenBank/DDBJ whole genome shotgun (WGS) entry which is preliminary data.</text>
</comment>
<dbReference type="SUPFAM" id="SSF53706">
    <property type="entry name" value="Formate dehydrogenase/DMSO reductase, domains 1-3"/>
    <property type="match status" value="1"/>
</dbReference>
<dbReference type="Gene3D" id="2.20.25.90">
    <property type="entry name" value="ADC-like domains"/>
    <property type="match status" value="1"/>
</dbReference>
<dbReference type="Gene3D" id="3.40.50.740">
    <property type="match status" value="1"/>
</dbReference>
<keyword evidence="9" id="KW-0411">Iron-sulfur</keyword>
<keyword evidence="4" id="KW-0500">Molybdenum</keyword>
<dbReference type="Pfam" id="PF04879">
    <property type="entry name" value="Molybdop_Fe4S4"/>
    <property type="match status" value="1"/>
</dbReference>
<gene>
    <name evidence="11" type="ORF">TH606_05460</name>
</gene>
<dbReference type="Proteomes" id="UP000076964">
    <property type="component" value="Unassembled WGS sequence"/>
</dbReference>
<dbReference type="InterPro" id="IPR006963">
    <property type="entry name" value="Mopterin_OxRdtase_4Fe-4S_dom"/>
</dbReference>
<dbReference type="RefSeq" id="WP_068541916.1">
    <property type="nucleotide sequence ID" value="NZ_LSFI01000021.1"/>
</dbReference>
<evidence type="ECO:0000256" key="7">
    <source>
        <dbReference type="ARBA" id="ARBA00023002"/>
    </source>
</evidence>